<dbReference type="Proteomes" id="UP001732700">
    <property type="component" value="Chromosome 2A"/>
</dbReference>
<reference evidence="1" key="1">
    <citation type="submission" date="2021-05" db="EMBL/GenBank/DDBJ databases">
        <authorList>
            <person name="Scholz U."/>
            <person name="Mascher M."/>
            <person name="Fiebig A."/>
        </authorList>
    </citation>
    <scope>NUCLEOTIDE SEQUENCE [LARGE SCALE GENOMIC DNA]</scope>
</reference>
<evidence type="ECO:0000313" key="1">
    <source>
        <dbReference type="EnsemblPlants" id="AVESA.00010b.r2.2AG0247930.1.CDS"/>
    </source>
</evidence>
<accession>A0ACD5UFY2</accession>
<proteinExistence type="predicted"/>
<dbReference type="EnsemblPlants" id="AVESA.00010b.r2.2AG0247930.1">
    <property type="protein sequence ID" value="AVESA.00010b.r2.2AG0247930.1.CDS"/>
    <property type="gene ID" value="AVESA.00010b.r2.2AG0247930"/>
</dbReference>
<sequence>MGTTAALKTWELGTDGGVSVGQPGKAGAPSRGQLGLGRSGVGDLGNGDGSSQSQLRPAAPTSYLTSVVTINNGGILRKARRGVPPRDHDPLIWLFCVSLAVIIVLRRWRVQGNPRLPPGPKPLPIIGNMMIADQFTHRGLAALAKRYGGLLHLRVGSLRIFVVSTPELAREALHTQDGDFSHRPATAAVRYLTYGRSDLAFARSGSAYWRQMRRLCATRLFSRRRAETWLAVRDGYRALARAVGESGGDGQAVNLGELIFGHTVRVIFRAAFSAVYHDGDEGLGEFISMFPEFSKLLEAFHIGDFFPWLGWVGRRGFDRRLRTARDALGEFLDRIIDEHVRRGKDADDADADMVDGLLSFVAHANQAGEGGLSFTRDNVKAVMMDMLFGGPDTVGATIEWAMAEMIRSPGILRRLQRELAGVVGLDRTVDESDLARLPFLKCVVKETFRMHPPIPMHLHGTTKDCILGGYSVPRGSRVLINAWALGHDDEARKDADVFRPSRFMPGEGEAAGLDLKGGCYEFLPFGAGRRSCPAQGLGPYAVEFAVATLAHGFDWELPDGMDPAELDMADIFGVTVSRATRLCVVPKPRLTCSL</sequence>
<reference evidence="1" key="2">
    <citation type="submission" date="2025-09" db="UniProtKB">
        <authorList>
            <consortium name="EnsemblPlants"/>
        </authorList>
    </citation>
    <scope>IDENTIFICATION</scope>
</reference>
<keyword evidence="2" id="KW-1185">Reference proteome</keyword>
<protein>
    <submittedName>
        <fullName evidence="1">Uncharacterized protein</fullName>
    </submittedName>
</protein>
<organism evidence="1 2">
    <name type="scientific">Avena sativa</name>
    <name type="common">Oat</name>
    <dbReference type="NCBI Taxonomy" id="4498"/>
    <lineage>
        <taxon>Eukaryota</taxon>
        <taxon>Viridiplantae</taxon>
        <taxon>Streptophyta</taxon>
        <taxon>Embryophyta</taxon>
        <taxon>Tracheophyta</taxon>
        <taxon>Spermatophyta</taxon>
        <taxon>Magnoliopsida</taxon>
        <taxon>Liliopsida</taxon>
        <taxon>Poales</taxon>
        <taxon>Poaceae</taxon>
        <taxon>BOP clade</taxon>
        <taxon>Pooideae</taxon>
        <taxon>Poodae</taxon>
        <taxon>Poeae</taxon>
        <taxon>Poeae Chloroplast Group 1 (Aveneae type)</taxon>
        <taxon>Aveninae</taxon>
        <taxon>Avena</taxon>
    </lineage>
</organism>
<evidence type="ECO:0000313" key="2">
    <source>
        <dbReference type="Proteomes" id="UP001732700"/>
    </source>
</evidence>
<name>A0ACD5UFY2_AVESA</name>